<dbReference type="AlphaFoldDB" id="X0VRF3"/>
<feature type="non-terminal residue" evidence="2">
    <location>
        <position position="121"/>
    </location>
</feature>
<accession>X0VRF3</accession>
<reference evidence="2" key="1">
    <citation type="journal article" date="2014" name="Front. Microbiol.">
        <title>High frequency of phylogenetically diverse reductive dehalogenase-homologous genes in deep subseafloor sedimentary metagenomes.</title>
        <authorList>
            <person name="Kawai M."/>
            <person name="Futagami T."/>
            <person name="Toyoda A."/>
            <person name="Takaki Y."/>
            <person name="Nishi S."/>
            <person name="Hori S."/>
            <person name="Arai W."/>
            <person name="Tsubouchi T."/>
            <person name="Morono Y."/>
            <person name="Uchiyama I."/>
            <person name="Ito T."/>
            <person name="Fujiyama A."/>
            <person name="Inagaki F."/>
            <person name="Takami H."/>
        </authorList>
    </citation>
    <scope>NUCLEOTIDE SEQUENCE</scope>
    <source>
        <strain evidence="2">Expedition CK06-06</strain>
    </source>
</reference>
<keyword evidence="1" id="KW-0812">Transmembrane</keyword>
<comment type="caution">
    <text evidence="2">The sequence shown here is derived from an EMBL/GenBank/DDBJ whole genome shotgun (WGS) entry which is preliminary data.</text>
</comment>
<sequence>MPTRRAVSHSQEPLQPRGRFVVAVVLPVLVVAAGIVGYRNSFDGVFLLDDHRSIANNERIRDLGAVGTLLSGRRPVLDLSLAVNHALGELEVSPPGRADLGGYHAFNLLVHLLAALTLYGV</sequence>
<dbReference type="EMBL" id="BARS01035640">
    <property type="protein sequence ID" value="GAG20820.1"/>
    <property type="molecule type" value="Genomic_DNA"/>
</dbReference>
<name>X0VRF3_9ZZZZ</name>
<feature type="transmembrane region" description="Helical" evidence="1">
    <location>
        <begin position="100"/>
        <end position="119"/>
    </location>
</feature>
<gene>
    <name evidence="2" type="ORF">S01H1_54886</name>
</gene>
<proteinExistence type="predicted"/>
<feature type="transmembrane region" description="Helical" evidence="1">
    <location>
        <begin position="20"/>
        <end position="38"/>
    </location>
</feature>
<evidence type="ECO:0000256" key="1">
    <source>
        <dbReference type="SAM" id="Phobius"/>
    </source>
</evidence>
<organism evidence="2">
    <name type="scientific">marine sediment metagenome</name>
    <dbReference type="NCBI Taxonomy" id="412755"/>
    <lineage>
        <taxon>unclassified sequences</taxon>
        <taxon>metagenomes</taxon>
        <taxon>ecological metagenomes</taxon>
    </lineage>
</organism>
<protein>
    <submittedName>
        <fullName evidence="2">Uncharacterized protein</fullName>
    </submittedName>
</protein>
<keyword evidence="1" id="KW-0472">Membrane</keyword>
<keyword evidence="1" id="KW-1133">Transmembrane helix</keyword>
<evidence type="ECO:0000313" key="2">
    <source>
        <dbReference type="EMBL" id="GAG20820.1"/>
    </source>
</evidence>